<dbReference type="RefSeq" id="WP_263609068.1">
    <property type="nucleotide sequence ID" value="NZ_JAOVQM010000014.1"/>
</dbReference>
<dbReference type="InterPro" id="IPR043128">
    <property type="entry name" value="Rev_trsase/Diguanyl_cyclase"/>
</dbReference>
<feature type="transmembrane region" description="Helical" evidence="1">
    <location>
        <begin position="205"/>
        <end position="222"/>
    </location>
</feature>
<dbReference type="Gene3D" id="3.30.70.270">
    <property type="match status" value="1"/>
</dbReference>
<accession>A0ABT2Y818</accession>
<keyword evidence="3" id="KW-0548">Nucleotidyltransferase</keyword>
<feature type="transmembrane region" description="Helical" evidence="1">
    <location>
        <begin position="94"/>
        <end position="116"/>
    </location>
</feature>
<keyword evidence="1" id="KW-0472">Membrane</keyword>
<keyword evidence="1" id="KW-1133">Transmembrane helix</keyword>
<feature type="transmembrane region" description="Helical" evidence="1">
    <location>
        <begin position="142"/>
        <end position="164"/>
    </location>
</feature>
<dbReference type="EC" id="2.7.7.65" evidence="3"/>
<dbReference type="InterPro" id="IPR031621">
    <property type="entry name" value="HisKA_7TM"/>
</dbReference>
<dbReference type="PANTHER" id="PTHR44757:SF2">
    <property type="entry name" value="BIOFILM ARCHITECTURE MAINTENANCE PROTEIN MBAA"/>
    <property type="match status" value="1"/>
</dbReference>
<feature type="transmembrane region" description="Helical" evidence="1">
    <location>
        <begin position="6"/>
        <end position="25"/>
    </location>
</feature>
<sequence length="511" mass="59489">MHEFLLILLVVVGFMTFIPVVNLFKSSREAKYRCLKLLMLTTFIWTVLIFIERISSVPFVVYHAHLLGYPMKFMVMVFSLCTIYDYVEEKLPKAILIALMMLGIVEVILAFTNNLYPWFVRLSLEEMTVFSDLYFADKGPLYLYHLIFSYAVMVYAIIALFYYVMKKKDTIRSYEAVTKTIIIAVIVVLALNFIDLLFIDTDIDLTYVSLAFGTFILYRVIYTNDMIFNLLTSGRGKILSNMRELYILTDSDKRIVEFSELLTTKYGVKPTDYVGKKLDFLYEGLKDQIVFYRNYEVDVEVAQNKDHYHVRERKFYIQKNHYGYMILLYDETQVFKLLRELNQLSNFDAMTGLNNRNYIENKLKVYNNQPNLGAISLDLNGLKVNNDYLGHERGDFLLKAVSSKIKQVMSTLEKKEIARIGGDEFLILIPNTSESKLIEIKDHILSICENTNIMDKISVSIGLAFDSSGDQLIYDLIKKADESMYQMKNETSTEYTKAIIDFVKKKAEFIR</sequence>
<feature type="domain" description="GGDEF" evidence="2">
    <location>
        <begin position="370"/>
        <end position="502"/>
    </location>
</feature>
<dbReference type="PROSITE" id="PS50887">
    <property type="entry name" value="GGDEF"/>
    <property type="match status" value="1"/>
</dbReference>
<evidence type="ECO:0000256" key="1">
    <source>
        <dbReference type="SAM" id="Phobius"/>
    </source>
</evidence>
<evidence type="ECO:0000313" key="3">
    <source>
        <dbReference type="EMBL" id="MCV2232879.1"/>
    </source>
</evidence>
<dbReference type="PANTHER" id="PTHR44757">
    <property type="entry name" value="DIGUANYLATE CYCLASE DGCP"/>
    <property type="match status" value="1"/>
</dbReference>
<keyword evidence="3" id="KW-0808">Transferase</keyword>
<feature type="transmembrane region" description="Helical" evidence="1">
    <location>
        <begin position="67"/>
        <end position="87"/>
    </location>
</feature>
<dbReference type="GO" id="GO:0052621">
    <property type="term" value="F:diguanylate cyclase activity"/>
    <property type="evidence" value="ECO:0007669"/>
    <property type="project" value="UniProtKB-EC"/>
</dbReference>
<dbReference type="InterPro" id="IPR000160">
    <property type="entry name" value="GGDEF_dom"/>
</dbReference>
<evidence type="ECO:0000313" key="4">
    <source>
        <dbReference type="Proteomes" id="UP001177160"/>
    </source>
</evidence>
<dbReference type="Proteomes" id="UP001177160">
    <property type="component" value="Unassembled WGS sequence"/>
</dbReference>
<keyword evidence="4" id="KW-1185">Reference proteome</keyword>
<dbReference type="CDD" id="cd01949">
    <property type="entry name" value="GGDEF"/>
    <property type="match status" value="1"/>
</dbReference>
<dbReference type="InterPro" id="IPR029787">
    <property type="entry name" value="Nucleotide_cyclase"/>
</dbReference>
<dbReference type="Pfam" id="PF16927">
    <property type="entry name" value="HisKA_7TM"/>
    <property type="match status" value="1"/>
</dbReference>
<evidence type="ECO:0000259" key="2">
    <source>
        <dbReference type="PROSITE" id="PS50887"/>
    </source>
</evidence>
<reference evidence="3" key="1">
    <citation type="submission" date="2022-09" db="EMBL/GenBank/DDBJ databases">
        <title>Novel Mycoplasma species identified in domestic and wild animals.</title>
        <authorList>
            <person name="Volokhov D.V."/>
            <person name="Furtak V.A."/>
            <person name="Zagorodnyaya T.A."/>
        </authorList>
    </citation>
    <scope>NUCLEOTIDE SEQUENCE</scope>
    <source>
        <strain evidence="3">Oakley</strain>
    </source>
</reference>
<dbReference type="EMBL" id="JAOVQM010000014">
    <property type="protein sequence ID" value="MCV2232879.1"/>
    <property type="molecule type" value="Genomic_DNA"/>
</dbReference>
<name>A0ABT2Y818_9MOLU</name>
<dbReference type="Pfam" id="PF00990">
    <property type="entry name" value="GGDEF"/>
    <property type="match status" value="1"/>
</dbReference>
<dbReference type="SMART" id="SM00267">
    <property type="entry name" value="GGDEF"/>
    <property type="match status" value="1"/>
</dbReference>
<dbReference type="SUPFAM" id="SSF55073">
    <property type="entry name" value="Nucleotide cyclase"/>
    <property type="match status" value="1"/>
</dbReference>
<dbReference type="NCBIfam" id="TIGR00254">
    <property type="entry name" value="GGDEF"/>
    <property type="match status" value="1"/>
</dbReference>
<gene>
    <name evidence="3" type="ORF">N7548_08605</name>
</gene>
<organism evidence="3 4">
    <name type="scientific">Paracholeplasma manati</name>
    <dbReference type="NCBI Taxonomy" id="591373"/>
    <lineage>
        <taxon>Bacteria</taxon>
        <taxon>Bacillati</taxon>
        <taxon>Mycoplasmatota</taxon>
        <taxon>Mollicutes</taxon>
        <taxon>Acholeplasmatales</taxon>
        <taxon>Acholeplasmataceae</taxon>
        <taxon>Paracholeplasma</taxon>
    </lineage>
</organism>
<dbReference type="InterPro" id="IPR052155">
    <property type="entry name" value="Biofilm_reg_signaling"/>
</dbReference>
<proteinExistence type="predicted"/>
<feature type="transmembrane region" description="Helical" evidence="1">
    <location>
        <begin position="37"/>
        <end position="61"/>
    </location>
</feature>
<comment type="caution">
    <text evidence="3">The sequence shown here is derived from an EMBL/GenBank/DDBJ whole genome shotgun (WGS) entry which is preliminary data.</text>
</comment>
<keyword evidence="1" id="KW-0812">Transmembrane</keyword>
<protein>
    <submittedName>
        <fullName evidence="3">Diguanylate cyclase</fullName>
        <ecNumber evidence="3">2.7.7.65</ecNumber>
    </submittedName>
</protein>
<feature type="transmembrane region" description="Helical" evidence="1">
    <location>
        <begin position="176"/>
        <end position="199"/>
    </location>
</feature>